<dbReference type="PATRIC" id="fig|1126211.3.peg.2898"/>
<evidence type="ECO:0000259" key="3">
    <source>
        <dbReference type="Pfam" id="PF08279"/>
    </source>
</evidence>
<evidence type="ECO:0000259" key="2">
    <source>
        <dbReference type="Pfam" id="PF02829"/>
    </source>
</evidence>
<dbReference type="InterPro" id="IPR013196">
    <property type="entry name" value="HTH_11"/>
</dbReference>
<feature type="binding site" evidence="1">
    <location>
        <position position="164"/>
    </location>
    <ligand>
        <name>Ni(2+)</name>
        <dbReference type="ChEBI" id="CHEBI:49786"/>
    </ligand>
</feature>
<sequence length="190" mass="20855">MGAKERRISNLTEGTKLTGEKRRDMLLHWLKEAGSPLTGGELAKKANVSRQVIVQDISLLKAKNEPIIATSQGYLYISMNAGGEKNAERIVACLHGPERTEEELELIVDEGVTIKDVIIEHPVYGDLTAAIRVSTRKEVKQFMDHINSTNAAYLSQLTGGVHLHTLSAPTKERIDQACQALDDAGILIKD</sequence>
<dbReference type="SUPFAM" id="SSF46785">
    <property type="entry name" value="Winged helix' DNA-binding domain"/>
    <property type="match status" value="1"/>
</dbReference>
<dbReference type="Gene3D" id="1.10.10.10">
    <property type="entry name" value="Winged helix-like DNA-binding domain superfamily/Winged helix DNA-binding domain"/>
    <property type="match status" value="1"/>
</dbReference>
<evidence type="ECO:0000313" key="5">
    <source>
        <dbReference type="Proteomes" id="UP000002878"/>
    </source>
</evidence>
<keyword evidence="1" id="KW-0533">Nickel</keyword>
<dbReference type="SUPFAM" id="SSF75500">
    <property type="entry name" value="Putative transcriptional regulator TM1602, C-terminal domain"/>
    <property type="match status" value="1"/>
</dbReference>
<dbReference type="Pfam" id="PF08279">
    <property type="entry name" value="HTH_11"/>
    <property type="match status" value="1"/>
</dbReference>
<dbReference type="EMBL" id="CP003332">
    <property type="protein sequence ID" value="AFJ62940.1"/>
    <property type="molecule type" value="Genomic_DNA"/>
</dbReference>
<dbReference type="InterPro" id="IPR035922">
    <property type="entry name" value="3H_dom_sf"/>
</dbReference>
<dbReference type="Pfam" id="PF02829">
    <property type="entry name" value="3H"/>
    <property type="match status" value="1"/>
</dbReference>
<feature type="binding site" evidence="1">
    <location>
        <position position="95"/>
    </location>
    <ligand>
        <name>Ni(2+)</name>
        <dbReference type="ChEBI" id="CHEBI:49786"/>
    </ligand>
</feature>
<dbReference type="GO" id="GO:0046872">
    <property type="term" value="F:metal ion binding"/>
    <property type="evidence" value="ECO:0007669"/>
    <property type="project" value="UniProtKB-KW"/>
</dbReference>
<dbReference type="KEGG" id="bqy:MUS_3050"/>
<feature type="binding site" evidence="1">
    <location>
        <position position="103"/>
    </location>
    <ligand>
        <name>Ni(2+)</name>
        <dbReference type="ChEBI" id="CHEBI:49786"/>
    </ligand>
</feature>
<organism evidence="4 5">
    <name type="scientific">Bacillus amyloliquefaciens (strain Y2)</name>
    <name type="common">Bacillus amyloliquefaciens subsp. plantarum (strain B9601-Y2)</name>
    <dbReference type="NCBI Taxonomy" id="1155777"/>
    <lineage>
        <taxon>Bacteria</taxon>
        <taxon>Bacillati</taxon>
        <taxon>Bacillota</taxon>
        <taxon>Bacilli</taxon>
        <taxon>Bacillales</taxon>
        <taxon>Bacillaceae</taxon>
        <taxon>Bacillus</taxon>
        <taxon>Bacillus amyloliquefaciens group</taxon>
    </lineage>
</organism>
<proteinExistence type="predicted"/>
<feature type="domain" description="Helix-turn-helix type 11" evidence="3">
    <location>
        <begin position="22"/>
        <end position="74"/>
    </location>
</feature>
<dbReference type="InterPro" id="IPR004173">
    <property type="entry name" value="3H_domain"/>
</dbReference>
<accession>I2C8G6</accession>
<protein>
    <recommendedName>
        <fullName evidence="6">Transcription repressor NadR</fullName>
    </recommendedName>
</protein>
<evidence type="ECO:0008006" key="6">
    <source>
        <dbReference type="Google" id="ProtNLM"/>
    </source>
</evidence>
<dbReference type="InterPro" id="IPR036390">
    <property type="entry name" value="WH_DNA-bd_sf"/>
</dbReference>
<gene>
    <name evidence="4" type="ORF">MUS_3050</name>
</gene>
<dbReference type="InterPro" id="IPR036388">
    <property type="entry name" value="WH-like_DNA-bd_sf"/>
</dbReference>
<evidence type="ECO:0000256" key="1">
    <source>
        <dbReference type="PIRSR" id="PIRSR037847-1"/>
    </source>
</evidence>
<evidence type="ECO:0000313" key="4">
    <source>
        <dbReference type="EMBL" id="AFJ62940.1"/>
    </source>
</evidence>
<dbReference type="Gene3D" id="3.30.1340.20">
    <property type="entry name" value="3H domain"/>
    <property type="match status" value="1"/>
</dbReference>
<dbReference type="PANTHER" id="PTHR40068">
    <property type="entry name" value="TRANSCRIPTION REPRESSOR NIAR-RELATED"/>
    <property type="match status" value="1"/>
</dbReference>
<dbReference type="Proteomes" id="UP000002878">
    <property type="component" value="Chromosome"/>
</dbReference>
<keyword evidence="1" id="KW-0479">Metal-binding</keyword>
<dbReference type="HOGENOM" id="CLU_108798_0_0_9"/>
<reference evidence="4 5" key="1">
    <citation type="journal article" date="2012" name="J. Biotechnol.">
        <title>Genome sequence of the plant growth promoting strain Bacillus amyloliquefaciens subsp. plantarum B9601-Y2 and expression of mersacidin and other secondary metabolites.</title>
        <authorList>
            <person name="He P."/>
            <person name="Hao K."/>
            <person name="Blom J."/>
            <person name="Ruckert C."/>
            <person name="Vater J."/>
            <person name="Mao Z."/>
            <person name="Wu Y."/>
            <person name="Hou M."/>
            <person name="He P."/>
            <person name="He Y."/>
            <person name="Borriss R."/>
        </authorList>
    </citation>
    <scope>NUCLEOTIDE SEQUENCE [LARGE SCALE GENOMIC DNA]</scope>
    <source>
        <strain evidence="4">Y2</strain>
    </source>
</reference>
<feature type="binding site" evidence="1">
    <location>
        <position position="162"/>
    </location>
    <ligand>
        <name>Ni(2+)</name>
        <dbReference type="ChEBI" id="CHEBI:49786"/>
    </ligand>
</feature>
<feature type="domain" description="3H" evidence="2">
    <location>
        <begin position="91"/>
        <end position="187"/>
    </location>
</feature>
<dbReference type="PANTHER" id="PTHR40068:SF1">
    <property type="entry name" value="TRANSCRIPTION REPRESSOR NIAR-RELATED"/>
    <property type="match status" value="1"/>
</dbReference>
<name>I2C8G6_BACAY</name>
<dbReference type="PIRSF" id="PIRSF037847">
    <property type="entry name" value="NiaR"/>
    <property type="match status" value="1"/>
</dbReference>
<dbReference type="InterPro" id="IPR026043">
    <property type="entry name" value="NadR"/>
</dbReference>
<dbReference type="AlphaFoldDB" id="I2C8G6"/>